<dbReference type="Proteomes" id="UP001567538">
    <property type="component" value="Unassembled WGS sequence"/>
</dbReference>
<evidence type="ECO:0000256" key="4">
    <source>
        <dbReference type="SAM" id="MobiDB-lite"/>
    </source>
</evidence>
<protein>
    <recommendedName>
        <fullName evidence="5">BZIP domain-containing protein</fullName>
    </recommendedName>
</protein>
<accession>A0ABD1H8Z1</accession>
<proteinExistence type="predicted"/>
<organism evidence="6 7">
    <name type="scientific">Salvia divinorum</name>
    <name type="common">Maria pastora</name>
    <name type="synonym">Diviner's sage</name>
    <dbReference type="NCBI Taxonomy" id="28513"/>
    <lineage>
        <taxon>Eukaryota</taxon>
        <taxon>Viridiplantae</taxon>
        <taxon>Streptophyta</taxon>
        <taxon>Embryophyta</taxon>
        <taxon>Tracheophyta</taxon>
        <taxon>Spermatophyta</taxon>
        <taxon>Magnoliopsida</taxon>
        <taxon>eudicotyledons</taxon>
        <taxon>Gunneridae</taxon>
        <taxon>Pentapetalae</taxon>
        <taxon>asterids</taxon>
        <taxon>lamiids</taxon>
        <taxon>Lamiales</taxon>
        <taxon>Lamiaceae</taxon>
        <taxon>Nepetoideae</taxon>
        <taxon>Mentheae</taxon>
        <taxon>Salviinae</taxon>
        <taxon>Salvia</taxon>
        <taxon>Salvia subgen. Calosphace</taxon>
    </lineage>
</organism>
<dbReference type="SMART" id="SM00338">
    <property type="entry name" value="BRLZ"/>
    <property type="match status" value="1"/>
</dbReference>
<evidence type="ECO:0000313" key="7">
    <source>
        <dbReference type="Proteomes" id="UP001567538"/>
    </source>
</evidence>
<keyword evidence="2" id="KW-0804">Transcription</keyword>
<name>A0ABD1H8Z1_SALDI</name>
<feature type="domain" description="BZIP" evidence="5">
    <location>
        <begin position="64"/>
        <end position="127"/>
    </location>
</feature>
<dbReference type="Gene3D" id="1.20.5.170">
    <property type="match status" value="1"/>
</dbReference>
<evidence type="ECO:0000259" key="5">
    <source>
        <dbReference type="PROSITE" id="PS50217"/>
    </source>
</evidence>
<dbReference type="InterPro" id="IPR044759">
    <property type="entry name" value="bZIP_RF2"/>
</dbReference>
<dbReference type="InterPro" id="IPR004827">
    <property type="entry name" value="bZIP"/>
</dbReference>
<comment type="caution">
    <text evidence="6">The sequence shown here is derived from an EMBL/GenBank/DDBJ whole genome shotgun (WGS) entry which is preliminary data.</text>
</comment>
<keyword evidence="3" id="KW-0539">Nucleus</keyword>
<dbReference type="EMBL" id="JBEAFC010000006">
    <property type="protein sequence ID" value="KAL1552915.1"/>
    <property type="molecule type" value="Genomic_DNA"/>
</dbReference>
<evidence type="ECO:0000256" key="3">
    <source>
        <dbReference type="ARBA" id="ARBA00023242"/>
    </source>
</evidence>
<reference evidence="6 7" key="1">
    <citation type="submission" date="2024-06" db="EMBL/GenBank/DDBJ databases">
        <title>A chromosome level genome sequence of Diviner's sage (Salvia divinorum).</title>
        <authorList>
            <person name="Ford S.A."/>
            <person name="Ro D.-K."/>
            <person name="Ness R.W."/>
            <person name="Phillips M.A."/>
        </authorList>
    </citation>
    <scope>NUCLEOTIDE SEQUENCE [LARGE SCALE GENOMIC DNA]</scope>
    <source>
        <strain evidence="6">SAF-2024a</strain>
        <tissue evidence="6">Leaf</tissue>
    </source>
</reference>
<evidence type="ECO:0000313" key="6">
    <source>
        <dbReference type="EMBL" id="KAL1552915.1"/>
    </source>
</evidence>
<sequence length="254" mass="29476">MQPQSSDKVVQKEKEQDMKMKMKVVLPLPIFMAPAAETRKATINLDKAIAYELKHGRKLDPKMDTKKLRRTISNRLSAQRSRLKRSQFIVDLERRVKELEEVVASLTPRIHGYHEKKRTLKLENDSLRTILDIRAAESKIAEERLEEKRREIREMKEALARANGDQQPSSSQRDSGSDELNLKPYSIQFYQERLMQLEMNQFISPEMNTGGALPRQDSMMESTFDGDGGEEEEEVDKYLNLTDEEELDLHLANL</sequence>
<gene>
    <name evidence="6" type="ORF">AAHA92_13657</name>
</gene>
<dbReference type="CDD" id="cd14703">
    <property type="entry name" value="bZIP_plant_RF2"/>
    <property type="match status" value="1"/>
</dbReference>
<feature type="compositionally biased region" description="Polar residues" evidence="4">
    <location>
        <begin position="164"/>
        <end position="174"/>
    </location>
</feature>
<dbReference type="AlphaFoldDB" id="A0ABD1H8Z1"/>
<dbReference type="Pfam" id="PF00170">
    <property type="entry name" value="bZIP_1"/>
    <property type="match status" value="1"/>
</dbReference>
<feature type="region of interest" description="Disordered" evidence="4">
    <location>
        <begin position="159"/>
        <end position="180"/>
    </location>
</feature>
<evidence type="ECO:0000256" key="2">
    <source>
        <dbReference type="ARBA" id="ARBA00023163"/>
    </source>
</evidence>
<keyword evidence="7" id="KW-1185">Reference proteome</keyword>
<evidence type="ECO:0000256" key="1">
    <source>
        <dbReference type="ARBA" id="ARBA00023015"/>
    </source>
</evidence>
<dbReference type="SUPFAM" id="SSF57959">
    <property type="entry name" value="Leucine zipper domain"/>
    <property type="match status" value="1"/>
</dbReference>
<dbReference type="InterPro" id="IPR046347">
    <property type="entry name" value="bZIP_sf"/>
</dbReference>
<dbReference type="InterPro" id="IPR052483">
    <property type="entry name" value="bZIP_transcription_regulators"/>
</dbReference>
<keyword evidence="1" id="KW-0805">Transcription regulation</keyword>
<dbReference type="PANTHER" id="PTHR46391">
    <property type="entry name" value="BASIC LEUCINE ZIPPER 34"/>
    <property type="match status" value="1"/>
</dbReference>
<dbReference type="PROSITE" id="PS00036">
    <property type="entry name" value="BZIP_BASIC"/>
    <property type="match status" value="1"/>
</dbReference>
<dbReference type="PROSITE" id="PS50217">
    <property type="entry name" value="BZIP"/>
    <property type="match status" value="1"/>
</dbReference>
<dbReference type="GO" id="GO:0005634">
    <property type="term" value="C:nucleus"/>
    <property type="evidence" value="ECO:0007669"/>
    <property type="project" value="UniProtKB-ARBA"/>
</dbReference>
<dbReference type="PANTHER" id="PTHR46391:SF17">
    <property type="entry name" value="BASIC LEUCINE ZIPPER 19-LIKE"/>
    <property type="match status" value="1"/>
</dbReference>